<evidence type="ECO:0000256" key="2">
    <source>
        <dbReference type="PIRSR" id="PIRSR000390-1"/>
    </source>
</evidence>
<accession>A0A5Q2RPF0</accession>
<dbReference type="AlphaFoldDB" id="A0A5Q2RPF0"/>
<feature type="modified residue" description="N6-(pyridoxal phosphate)lysine" evidence="3">
    <location>
        <position position="179"/>
    </location>
</feature>
<dbReference type="KEGG" id="atq:GH723_13250"/>
<evidence type="ECO:0000256" key="3">
    <source>
        <dbReference type="PIRSR" id="PIRSR000390-2"/>
    </source>
</evidence>
<comment type="similarity">
    <text evidence="4">Belongs to the DegT/DnrJ/EryC1 family.</text>
</comment>
<keyword evidence="3 4" id="KW-0663">Pyridoxal phosphate</keyword>
<gene>
    <name evidence="5" type="ORF">GH723_13250</name>
</gene>
<protein>
    <submittedName>
        <fullName evidence="5">Aminotransferase</fullName>
    </submittedName>
</protein>
<dbReference type="CDD" id="cd00616">
    <property type="entry name" value="AHBA_syn"/>
    <property type="match status" value="1"/>
</dbReference>
<evidence type="ECO:0000256" key="4">
    <source>
        <dbReference type="RuleBase" id="RU004508"/>
    </source>
</evidence>
<organism evidence="5 6">
    <name type="scientific">Actinomarinicola tropica</name>
    <dbReference type="NCBI Taxonomy" id="2789776"/>
    <lineage>
        <taxon>Bacteria</taxon>
        <taxon>Bacillati</taxon>
        <taxon>Actinomycetota</taxon>
        <taxon>Acidimicrobiia</taxon>
        <taxon>Acidimicrobiales</taxon>
        <taxon>Iamiaceae</taxon>
        <taxon>Actinomarinicola</taxon>
    </lineage>
</organism>
<dbReference type="Proteomes" id="UP000334019">
    <property type="component" value="Chromosome"/>
</dbReference>
<keyword evidence="5" id="KW-0808">Transferase</keyword>
<evidence type="ECO:0000313" key="6">
    <source>
        <dbReference type="Proteomes" id="UP000334019"/>
    </source>
</evidence>
<dbReference type="GO" id="GO:0000271">
    <property type="term" value="P:polysaccharide biosynthetic process"/>
    <property type="evidence" value="ECO:0007669"/>
    <property type="project" value="TreeGrafter"/>
</dbReference>
<dbReference type="InterPro" id="IPR015424">
    <property type="entry name" value="PyrdxlP-dep_Trfase"/>
</dbReference>
<dbReference type="SUPFAM" id="SSF53383">
    <property type="entry name" value="PLP-dependent transferases"/>
    <property type="match status" value="1"/>
</dbReference>
<dbReference type="PANTHER" id="PTHR30244:SF34">
    <property type="entry name" value="DTDP-4-AMINO-4,6-DIDEOXYGALACTOSE TRANSAMINASE"/>
    <property type="match status" value="1"/>
</dbReference>
<dbReference type="Gene3D" id="3.90.1150.10">
    <property type="entry name" value="Aspartate Aminotransferase, domain 1"/>
    <property type="match status" value="1"/>
</dbReference>
<proteinExistence type="inferred from homology"/>
<dbReference type="EMBL" id="CP045851">
    <property type="protein sequence ID" value="QGG95987.1"/>
    <property type="molecule type" value="Genomic_DNA"/>
</dbReference>
<comment type="cofactor">
    <cofactor evidence="1">
        <name>pyridoxal 5'-phosphate</name>
        <dbReference type="ChEBI" id="CHEBI:597326"/>
    </cofactor>
</comment>
<dbReference type="GO" id="GO:0008483">
    <property type="term" value="F:transaminase activity"/>
    <property type="evidence" value="ECO:0007669"/>
    <property type="project" value="UniProtKB-KW"/>
</dbReference>
<sequence>MIPITVVRCEEEELALVEEVIRSGMLAQGPMVERFEAACREMTGAAHAVAVNSGTTALVVALEALRLAPGSEVVTSPFTFVATLNAILEAGATARFADISEDDFNLDPTRLDGVVGDATAAIMPVHLYGQAADMDPIVRIATESGATVVEDAAQAHGATYGGRPVGTYGLATFSFYATKNLQCGEGGVVTTDDDELADRMRVLRNQGMRDRYQYEVPGHNYRLSDLAAAVAVPQFARLDAVVAARSANAAYYGEALAGIEGLVTPTVRPGRRHVWHQYTVRIAPDARLGRDELVDALVAAGVGAGVYYPGAVYDHDCFRADPRVRIDGGCPVAERVATEVVSLPVHQHLTDADREQVADTVRRLLT</sequence>
<evidence type="ECO:0000313" key="5">
    <source>
        <dbReference type="EMBL" id="QGG95987.1"/>
    </source>
</evidence>
<dbReference type="InterPro" id="IPR015421">
    <property type="entry name" value="PyrdxlP-dep_Trfase_major"/>
</dbReference>
<dbReference type="PANTHER" id="PTHR30244">
    <property type="entry name" value="TRANSAMINASE"/>
    <property type="match status" value="1"/>
</dbReference>
<dbReference type="GO" id="GO:0030170">
    <property type="term" value="F:pyridoxal phosphate binding"/>
    <property type="evidence" value="ECO:0007669"/>
    <property type="project" value="TreeGrafter"/>
</dbReference>
<reference evidence="5 6" key="1">
    <citation type="submission" date="2019-11" db="EMBL/GenBank/DDBJ databases">
        <authorList>
            <person name="He Y."/>
        </authorList>
    </citation>
    <scope>NUCLEOTIDE SEQUENCE [LARGE SCALE GENOMIC DNA]</scope>
    <source>
        <strain evidence="5 6">SCSIO 58843</strain>
    </source>
</reference>
<dbReference type="RefSeq" id="WP_153760093.1">
    <property type="nucleotide sequence ID" value="NZ_CP045851.1"/>
</dbReference>
<dbReference type="PIRSF" id="PIRSF000390">
    <property type="entry name" value="PLP_StrS"/>
    <property type="match status" value="1"/>
</dbReference>
<keyword evidence="5" id="KW-0032">Aminotransferase</keyword>
<dbReference type="Gene3D" id="3.40.640.10">
    <property type="entry name" value="Type I PLP-dependent aspartate aminotransferase-like (Major domain)"/>
    <property type="match status" value="1"/>
</dbReference>
<dbReference type="InterPro" id="IPR000653">
    <property type="entry name" value="DegT/StrS_aminotransferase"/>
</dbReference>
<evidence type="ECO:0000256" key="1">
    <source>
        <dbReference type="ARBA" id="ARBA00001933"/>
    </source>
</evidence>
<dbReference type="InterPro" id="IPR015422">
    <property type="entry name" value="PyrdxlP-dep_Trfase_small"/>
</dbReference>
<dbReference type="Pfam" id="PF01041">
    <property type="entry name" value="DegT_DnrJ_EryC1"/>
    <property type="match status" value="1"/>
</dbReference>
<name>A0A5Q2RPF0_9ACTN</name>
<feature type="active site" description="Proton acceptor" evidence="2">
    <location>
        <position position="179"/>
    </location>
</feature>
<keyword evidence="6" id="KW-1185">Reference proteome</keyword>